<dbReference type="Proteomes" id="UP000541444">
    <property type="component" value="Unassembled WGS sequence"/>
</dbReference>
<reference evidence="2 3" key="1">
    <citation type="journal article" date="2020" name="IScience">
        <title>Genome Sequencing of the Endangered Kingdonia uniflora (Circaeasteraceae, Ranunculales) Reveals Potential Mechanisms of Evolutionary Specialization.</title>
        <authorList>
            <person name="Sun Y."/>
            <person name="Deng T."/>
            <person name="Zhang A."/>
            <person name="Moore M.J."/>
            <person name="Landis J.B."/>
            <person name="Lin N."/>
            <person name="Zhang H."/>
            <person name="Zhang X."/>
            <person name="Huang J."/>
            <person name="Zhang X."/>
            <person name="Sun H."/>
            <person name="Wang H."/>
        </authorList>
    </citation>
    <scope>NUCLEOTIDE SEQUENCE [LARGE SCALE GENOMIC DNA]</scope>
    <source>
        <strain evidence="2">TB1705</strain>
        <tissue evidence="2">Leaf</tissue>
    </source>
</reference>
<protein>
    <submittedName>
        <fullName evidence="2">Uncharacterized protein</fullName>
    </submittedName>
</protein>
<feature type="region of interest" description="Disordered" evidence="1">
    <location>
        <begin position="1"/>
        <end position="26"/>
    </location>
</feature>
<comment type="caution">
    <text evidence="2">The sequence shown here is derived from an EMBL/GenBank/DDBJ whole genome shotgun (WGS) entry which is preliminary data.</text>
</comment>
<evidence type="ECO:0000313" key="2">
    <source>
        <dbReference type="EMBL" id="KAF6154753.1"/>
    </source>
</evidence>
<evidence type="ECO:0000313" key="3">
    <source>
        <dbReference type="Proteomes" id="UP000541444"/>
    </source>
</evidence>
<dbReference type="AlphaFoldDB" id="A0A7J7MIN0"/>
<gene>
    <name evidence="2" type="ORF">GIB67_032365</name>
</gene>
<feature type="region of interest" description="Disordered" evidence="1">
    <location>
        <begin position="215"/>
        <end position="253"/>
    </location>
</feature>
<feature type="compositionally biased region" description="Low complexity" evidence="1">
    <location>
        <begin position="9"/>
        <end position="21"/>
    </location>
</feature>
<keyword evidence="3" id="KW-1185">Reference proteome</keyword>
<accession>A0A7J7MIN0</accession>
<organism evidence="2 3">
    <name type="scientific">Kingdonia uniflora</name>
    <dbReference type="NCBI Taxonomy" id="39325"/>
    <lineage>
        <taxon>Eukaryota</taxon>
        <taxon>Viridiplantae</taxon>
        <taxon>Streptophyta</taxon>
        <taxon>Embryophyta</taxon>
        <taxon>Tracheophyta</taxon>
        <taxon>Spermatophyta</taxon>
        <taxon>Magnoliopsida</taxon>
        <taxon>Ranunculales</taxon>
        <taxon>Circaeasteraceae</taxon>
        <taxon>Kingdonia</taxon>
    </lineage>
</organism>
<name>A0A7J7MIN0_9MAGN</name>
<evidence type="ECO:0000256" key="1">
    <source>
        <dbReference type="SAM" id="MobiDB-lite"/>
    </source>
</evidence>
<sequence length="342" mass="38112">MRSKNLKPSSKFFVSTSSEESSSSDRTIDASAVISTVTADNPAVSSGRDVGLHARNETRQFLKYPKNVDVAKKLLQYKKSLDREWGHYVMNIGLWFRTLVRPGGNIEHYQVVYGLSIPLTFFQKGLINALKSCSGQLNGNVFEMMRVCESLNKKWKDGGIRREKRLKSVVEKVQRAHQNGAMATSGFAYAKVMEIPACVVGTSSSLVRRPRVKMTLSPSEQTAPVRIPPVGTVGVDADANMPPPLKKQKKESGKDVQASLKGANLEVVEQKALDLAKRDPIRLDTQIRSSISQLSVAWKLAAKVLKLAATDRDELVQQHDVEKAALREQFEKEKVLQREMFE</sequence>
<dbReference type="EMBL" id="JACGCM010001456">
    <property type="protein sequence ID" value="KAF6154753.1"/>
    <property type="molecule type" value="Genomic_DNA"/>
</dbReference>
<proteinExistence type="predicted"/>